<evidence type="ECO:0000313" key="2">
    <source>
        <dbReference type="Proteomes" id="UP001501470"/>
    </source>
</evidence>
<dbReference type="Gene3D" id="3.40.50.720">
    <property type="entry name" value="NAD(P)-binding Rossmann-like Domain"/>
    <property type="match status" value="1"/>
</dbReference>
<comment type="caution">
    <text evidence="1">The sequence shown here is derived from an EMBL/GenBank/DDBJ whole genome shotgun (WGS) entry which is preliminary data.</text>
</comment>
<dbReference type="EMBL" id="BAAAQD010000041">
    <property type="protein sequence ID" value="GAA1568937.1"/>
    <property type="molecule type" value="Genomic_DNA"/>
</dbReference>
<dbReference type="Proteomes" id="UP001501470">
    <property type="component" value="Unassembled WGS sequence"/>
</dbReference>
<protein>
    <recommendedName>
        <fullName evidence="3">YcaO domain-containing protein</fullName>
    </recommendedName>
</protein>
<accession>A0ABN2D231</accession>
<evidence type="ECO:0008006" key="3">
    <source>
        <dbReference type="Google" id="ProtNLM"/>
    </source>
</evidence>
<organism evidence="1 2">
    <name type="scientific">Dactylosporangium maewongense</name>
    <dbReference type="NCBI Taxonomy" id="634393"/>
    <lineage>
        <taxon>Bacteria</taxon>
        <taxon>Bacillati</taxon>
        <taxon>Actinomycetota</taxon>
        <taxon>Actinomycetes</taxon>
        <taxon>Micromonosporales</taxon>
        <taxon>Micromonosporaceae</taxon>
        <taxon>Dactylosporangium</taxon>
    </lineage>
</organism>
<gene>
    <name evidence="1" type="ORF">GCM10009827_108340</name>
</gene>
<name>A0ABN2D231_9ACTN</name>
<evidence type="ECO:0000313" key="1">
    <source>
        <dbReference type="EMBL" id="GAA1568937.1"/>
    </source>
</evidence>
<reference evidence="1 2" key="1">
    <citation type="journal article" date="2019" name="Int. J. Syst. Evol. Microbiol.">
        <title>The Global Catalogue of Microorganisms (GCM) 10K type strain sequencing project: providing services to taxonomists for standard genome sequencing and annotation.</title>
        <authorList>
            <consortium name="The Broad Institute Genomics Platform"/>
            <consortium name="The Broad Institute Genome Sequencing Center for Infectious Disease"/>
            <person name="Wu L."/>
            <person name="Ma J."/>
        </authorList>
    </citation>
    <scope>NUCLEOTIDE SEQUENCE [LARGE SCALE GENOMIC DNA]</scope>
    <source>
        <strain evidence="1 2">JCM 15933</strain>
    </source>
</reference>
<keyword evidence="2" id="KW-1185">Reference proteome</keyword>
<sequence length="559" mass="57572">MTVTPEDRLRLRADVRLTRTADGMLIRRGETAFLVRGQAAATLERIAPRLNGTSTVRGLCAGLPTDEQRTLVQLAALLLRHDCARDVAQDNRASPAEDPRRHRVLLRSRWPAAAPMVAAAARTLLRSGMPAIDIAADLSGRDRAALDAEAATGHPATLRFVSGQAAGHGYTAIVTVEPIGGPHEAPGEVTVAALVGADVVVIGATTGEDGGPCPSCTRLRLLANRDPGTVAPAAPDGARAAIAGTLLAAEVLAAVRGGRRPFPAVLVLDLATCETHRERLLPHPGCAHPRGAAAATAADLVASHVGVLAGFTDDAATQLPLRVGAVRLAYPAQTFVAYHPSTVDAARDAAVRAAVAHYAEAVLPDLPLRWAPARRPFTGDPASSPAGQSRAGVGVGAGLADAVTAGLCHVLAGDAARAGPGRPVEPAALYAGASRPDILELLVRTAARAGLPVRLSVPAGAAIPVVVARVPRSAPAVGWGDDLAAAATQALLSLLGPRQLAGTGRPHPVLDTGALLPAAERWLREQHRDAWFADITPVDVARTGLTVVRVLLMCRRPGS</sequence>
<proteinExistence type="predicted"/>